<keyword evidence="2" id="KW-1185">Reference proteome</keyword>
<evidence type="ECO:0000313" key="2">
    <source>
        <dbReference type="Proteomes" id="UP000656042"/>
    </source>
</evidence>
<accession>A0A8J3C2Y9</accession>
<dbReference type="Proteomes" id="UP000656042">
    <property type="component" value="Unassembled WGS sequence"/>
</dbReference>
<dbReference type="EMBL" id="BMMX01000019">
    <property type="protein sequence ID" value="GGL01913.1"/>
    <property type="molecule type" value="Genomic_DNA"/>
</dbReference>
<gene>
    <name evidence="1" type="ORF">GCM10012284_40570</name>
</gene>
<dbReference type="RefSeq" id="WP_189080819.1">
    <property type="nucleotide sequence ID" value="NZ_BMMX01000019.1"/>
</dbReference>
<reference evidence="1" key="2">
    <citation type="submission" date="2020-09" db="EMBL/GenBank/DDBJ databases">
        <authorList>
            <person name="Sun Q."/>
            <person name="Zhou Y."/>
        </authorList>
    </citation>
    <scope>NUCLEOTIDE SEQUENCE</scope>
    <source>
        <strain evidence="1">CGMCC 4.7299</strain>
    </source>
</reference>
<evidence type="ECO:0000313" key="1">
    <source>
        <dbReference type="EMBL" id="GGL01913.1"/>
    </source>
</evidence>
<protein>
    <submittedName>
        <fullName evidence="1">Uncharacterized protein</fullName>
    </submittedName>
</protein>
<name>A0A8J3C2Y9_9ACTN</name>
<reference evidence="1" key="1">
    <citation type="journal article" date="2014" name="Int. J. Syst. Evol. Microbiol.">
        <title>Complete genome sequence of Corynebacterium casei LMG S-19264T (=DSM 44701T), isolated from a smear-ripened cheese.</title>
        <authorList>
            <consortium name="US DOE Joint Genome Institute (JGI-PGF)"/>
            <person name="Walter F."/>
            <person name="Albersmeier A."/>
            <person name="Kalinowski J."/>
            <person name="Ruckert C."/>
        </authorList>
    </citation>
    <scope>NUCLEOTIDE SEQUENCE</scope>
    <source>
        <strain evidence="1">CGMCC 4.7299</strain>
    </source>
</reference>
<comment type="caution">
    <text evidence="1">The sequence shown here is derived from an EMBL/GenBank/DDBJ whole genome shotgun (WGS) entry which is preliminary data.</text>
</comment>
<sequence length="260" mass="27972">MRDRHFPPLAGERVDVFGPLHGGEREMWRGRCGIAEYAFDEPASMPRWTLPESTEVLVTDQRLLYVHAADGGDEIVCGELRWLWPQYLRVQPGARGGDRGAAATQVQLVCGGADGTHPAMVLAGGDIATVADADHLANAIRQAIARFRVENAEKLGLGSGQARMLSRLLMAPEFSNHQGGEGQTVSLLGALLVRRPPAEADGISHDELAADVPTVNLSERAESIRRTAARIAANSGRYRPGGRLTDNRAASAVMRGPRRG</sequence>
<dbReference type="AlphaFoldDB" id="A0A8J3C2Y9"/>
<proteinExistence type="predicted"/>
<organism evidence="1 2">
    <name type="scientific">Mangrovihabitans endophyticus</name>
    <dbReference type="NCBI Taxonomy" id="1751298"/>
    <lineage>
        <taxon>Bacteria</taxon>
        <taxon>Bacillati</taxon>
        <taxon>Actinomycetota</taxon>
        <taxon>Actinomycetes</taxon>
        <taxon>Micromonosporales</taxon>
        <taxon>Micromonosporaceae</taxon>
        <taxon>Mangrovihabitans</taxon>
    </lineage>
</organism>